<dbReference type="Proteomes" id="UP001066276">
    <property type="component" value="Chromosome 10"/>
</dbReference>
<evidence type="ECO:0000313" key="3">
    <source>
        <dbReference type="Proteomes" id="UP001066276"/>
    </source>
</evidence>
<gene>
    <name evidence="2" type="ORF">NDU88_004539</name>
</gene>
<reference evidence="2" key="1">
    <citation type="journal article" date="2022" name="bioRxiv">
        <title>Sequencing and chromosome-scale assembly of the giantPleurodeles waltlgenome.</title>
        <authorList>
            <person name="Brown T."/>
            <person name="Elewa A."/>
            <person name="Iarovenko S."/>
            <person name="Subramanian E."/>
            <person name="Araus A.J."/>
            <person name="Petzold A."/>
            <person name="Susuki M."/>
            <person name="Suzuki K.-i.T."/>
            <person name="Hayashi T."/>
            <person name="Toyoda A."/>
            <person name="Oliveira C."/>
            <person name="Osipova E."/>
            <person name="Leigh N.D."/>
            <person name="Simon A."/>
            <person name="Yun M.H."/>
        </authorList>
    </citation>
    <scope>NUCLEOTIDE SEQUENCE</scope>
    <source>
        <strain evidence="2">20211129_DDA</strain>
        <tissue evidence="2">Liver</tissue>
    </source>
</reference>
<sequence length="215" mass="22480">MNRKVALSMPHIDTAIMLLAVDSSFGVSKKDSTSCLSSGRIPRRLQRSQVRAHRAATPAAHRSGDNAPAAHDRWAPRTPRLTGATCREPGGAGQEGGREPSTGGAAVGLGSAPRSRLSHTGGPHGWHHADPGAAIEVLSSRVGSAARCSMPLRELCSERGPPSLPLPPAPGDRSRDRITEGQGRGDLPVQLHLSVGDTKRSTSPKINPQTAASEE</sequence>
<accession>A0AAV7MBZ9</accession>
<organism evidence="2 3">
    <name type="scientific">Pleurodeles waltl</name>
    <name type="common">Iberian ribbed newt</name>
    <dbReference type="NCBI Taxonomy" id="8319"/>
    <lineage>
        <taxon>Eukaryota</taxon>
        <taxon>Metazoa</taxon>
        <taxon>Chordata</taxon>
        <taxon>Craniata</taxon>
        <taxon>Vertebrata</taxon>
        <taxon>Euteleostomi</taxon>
        <taxon>Amphibia</taxon>
        <taxon>Batrachia</taxon>
        <taxon>Caudata</taxon>
        <taxon>Salamandroidea</taxon>
        <taxon>Salamandridae</taxon>
        <taxon>Pleurodelinae</taxon>
        <taxon>Pleurodeles</taxon>
    </lineage>
</organism>
<feature type="region of interest" description="Disordered" evidence="1">
    <location>
        <begin position="31"/>
        <end position="130"/>
    </location>
</feature>
<evidence type="ECO:0000313" key="2">
    <source>
        <dbReference type="EMBL" id="KAJ1099438.1"/>
    </source>
</evidence>
<dbReference type="AlphaFoldDB" id="A0AAV7MBZ9"/>
<name>A0AAV7MBZ9_PLEWA</name>
<comment type="caution">
    <text evidence="2">The sequence shown here is derived from an EMBL/GenBank/DDBJ whole genome shotgun (WGS) entry which is preliminary data.</text>
</comment>
<feature type="compositionally biased region" description="Basic residues" evidence="1">
    <location>
        <begin position="41"/>
        <end position="54"/>
    </location>
</feature>
<dbReference type="EMBL" id="JANPWB010000014">
    <property type="protein sequence ID" value="KAJ1099438.1"/>
    <property type="molecule type" value="Genomic_DNA"/>
</dbReference>
<keyword evidence="3" id="KW-1185">Reference proteome</keyword>
<proteinExistence type="predicted"/>
<feature type="region of interest" description="Disordered" evidence="1">
    <location>
        <begin position="154"/>
        <end position="215"/>
    </location>
</feature>
<evidence type="ECO:0000256" key="1">
    <source>
        <dbReference type="SAM" id="MobiDB-lite"/>
    </source>
</evidence>
<feature type="compositionally biased region" description="Polar residues" evidence="1">
    <location>
        <begin position="201"/>
        <end position="215"/>
    </location>
</feature>
<protein>
    <submittedName>
        <fullName evidence="2">Uncharacterized protein</fullName>
    </submittedName>
</protein>